<dbReference type="PANTHER" id="PTHR12928">
    <property type="entry name" value="FRG1 PROTEIN"/>
    <property type="match status" value="1"/>
</dbReference>
<protein>
    <submittedName>
        <fullName evidence="2">Uncharacterized protein</fullName>
    </submittedName>
</protein>
<comment type="caution">
    <text evidence="2">The sequence shown here is derived from an EMBL/GenBank/DDBJ whole genome shotgun (WGS) entry which is preliminary data.</text>
</comment>
<reference evidence="2" key="2">
    <citation type="journal article" date="2016" name="Fungal Biol.">
        <title>Ochratoxin A production by Penicillium thymicola.</title>
        <authorList>
            <person name="Nguyen H.D.T."/>
            <person name="McMullin D.R."/>
            <person name="Ponomareva E."/>
            <person name="Riley R."/>
            <person name="Pomraning K.R."/>
            <person name="Baker S.E."/>
            <person name="Seifert K.A."/>
        </authorList>
    </citation>
    <scope>NUCLEOTIDE SEQUENCE</scope>
    <source>
        <strain evidence="2">DAOM 180753</strain>
    </source>
</reference>
<keyword evidence="3" id="KW-1185">Reference proteome</keyword>
<dbReference type="Pfam" id="PF06229">
    <property type="entry name" value="FRG1"/>
    <property type="match status" value="1"/>
</dbReference>
<dbReference type="EMBL" id="LACB01000217">
    <property type="protein sequence ID" value="KAJ9486280.1"/>
    <property type="molecule type" value="Genomic_DNA"/>
</dbReference>
<feature type="region of interest" description="Disordered" evidence="1">
    <location>
        <begin position="32"/>
        <end position="112"/>
    </location>
</feature>
<gene>
    <name evidence="2" type="ORF">VN97_g7060</name>
</gene>
<name>A0AAI9TFA0_PENTH</name>
<reference evidence="2" key="1">
    <citation type="submission" date="2015-06" db="EMBL/GenBank/DDBJ databases">
        <authorList>
            <person name="Nguyen H."/>
        </authorList>
    </citation>
    <scope>NUCLEOTIDE SEQUENCE</scope>
    <source>
        <strain evidence="2">DAOM 180753</strain>
    </source>
</reference>
<evidence type="ECO:0000256" key="1">
    <source>
        <dbReference type="SAM" id="MobiDB-lite"/>
    </source>
</evidence>
<proteinExistence type="predicted"/>
<sequence length="182" mass="19620">MGFSGYITLDLLVSIDYDSSSAFSLLWLPPSTTSSSAKPPAYTNSLSSNNHPIPQTRTSTMVKPLTFKGDKPKKRKTRTTDNEAPTSKSRRTEPEPEDNPEDQSWVSADSPSDIAGPVVLVLPSDDPTCVASDANGQVFASKLENLVDGDPSTAEPHDVRQVWVASRVAGTESFSFKGHHGK</sequence>
<dbReference type="Gene3D" id="2.80.10.50">
    <property type="match status" value="1"/>
</dbReference>
<dbReference type="GO" id="GO:0005730">
    <property type="term" value="C:nucleolus"/>
    <property type="evidence" value="ECO:0007669"/>
    <property type="project" value="TreeGrafter"/>
</dbReference>
<dbReference type="InterPro" id="IPR010414">
    <property type="entry name" value="FRG1"/>
</dbReference>
<accession>A0AAI9TFA0</accession>
<dbReference type="Proteomes" id="UP001227192">
    <property type="component" value="Unassembled WGS sequence"/>
</dbReference>
<dbReference type="GO" id="GO:0071013">
    <property type="term" value="C:catalytic step 2 spliceosome"/>
    <property type="evidence" value="ECO:0007669"/>
    <property type="project" value="TreeGrafter"/>
</dbReference>
<dbReference type="GO" id="GO:0051015">
    <property type="term" value="F:actin filament binding"/>
    <property type="evidence" value="ECO:0007669"/>
    <property type="project" value="TreeGrafter"/>
</dbReference>
<evidence type="ECO:0000313" key="3">
    <source>
        <dbReference type="Proteomes" id="UP001227192"/>
    </source>
</evidence>
<evidence type="ECO:0000313" key="2">
    <source>
        <dbReference type="EMBL" id="KAJ9486280.1"/>
    </source>
</evidence>
<feature type="compositionally biased region" description="Low complexity" evidence="1">
    <location>
        <begin position="32"/>
        <end position="41"/>
    </location>
</feature>
<dbReference type="AlphaFoldDB" id="A0AAI9TFA0"/>
<feature type="compositionally biased region" description="Polar residues" evidence="1">
    <location>
        <begin position="42"/>
        <end position="61"/>
    </location>
</feature>
<organism evidence="2 3">
    <name type="scientific">Penicillium thymicola</name>
    <dbReference type="NCBI Taxonomy" id="293382"/>
    <lineage>
        <taxon>Eukaryota</taxon>
        <taxon>Fungi</taxon>
        <taxon>Dikarya</taxon>
        <taxon>Ascomycota</taxon>
        <taxon>Pezizomycotina</taxon>
        <taxon>Eurotiomycetes</taxon>
        <taxon>Eurotiomycetidae</taxon>
        <taxon>Eurotiales</taxon>
        <taxon>Aspergillaceae</taxon>
        <taxon>Penicillium</taxon>
    </lineage>
</organism>
<dbReference type="PANTHER" id="PTHR12928:SF0">
    <property type="entry name" value="FSHD REGION GENE 1"/>
    <property type="match status" value="1"/>
</dbReference>